<dbReference type="GO" id="GO:0051087">
    <property type="term" value="F:protein-folding chaperone binding"/>
    <property type="evidence" value="ECO:0007669"/>
    <property type="project" value="InterPro"/>
</dbReference>
<accession>A0A7S0QVR7</accession>
<evidence type="ECO:0000256" key="1">
    <source>
        <dbReference type="ARBA" id="ARBA00006817"/>
    </source>
</evidence>
<name>A0A7S0QVR7_9CHLO</name>
<dbReference type="GO" id="GO:0001671">
    <property type="term" value="F:ATPase activator activity"/>
    <property type="evidence" value="ECO:0007669"/>
    <property type="project" value="InterPro"/>
</dbReference>
<reference evidence="4" key="1">
    <citation type="submission" date="2021-01" db="EMBL/GenBank/DDBJ databases">
        <authorList>
            <person name="Corre E."/>
            <person name="Pelletier E."/>
            <person name="Niang G."/>
            <person name="Scheremetjew M."/>
            <person name="Finn R."/>
            <person name="Kale V."/>
            <person name="Holt S."/>
            <person name="Cochrane G."/>
            <person name="Meng A."/>
            <person name="Brown T."/>
            <person name="Cohen L."/>
        </authorList>
    </citation>
    <scope>NUCLEOTIDE SEQUENCE</scope>
    <source>
        <strain evidence="4">CCMP722</strain>
    </source>
</reference>
<evidence type="ECO:0000259" key="3">
    <source>
        <dbReference type="Pfam" id="PF09229"/>
    </source>
</evidence>
<feature type="compositionally biased region" description="Basic and acidic residues" evidence="2">
    <location>
        <begin position="1"/>
        <end position="10"/>
    </location>
</feature>
<dbReference type="AlphaFoldDB" id="A0A7S0QVR7"/>
<gene>
    <name evidence="4" type="ORF">POBO1169_LOCUS2595</name>
</gene>
<evidence type="ECO:0000256" key="2">
    <source>
        <dbReference type="SAM" id="MobiDB-lite"/>
    </source>
</evidence>
<proteinExistence type="inferred from homology"/>
<dbReference type="InterPro" id="IPR015310">
    <property type="entry name" value="AHSA1-like_N"/>
</dbReference>
<feature type="compositionally biased region" description="Low complexity" evidence="2">
    <location>
        <begin position="37"/>
        <end position="48"/>
    </location>
</feature>
<dbReference type="Gene3D" id="3.15.10.20">
    <property type="entry name" value="Activator of Hsp90 ATPase Aha1, N-terminal domain"/>
    <property type="match status" value="1"/>
</dbReference>
<dbReference type="SUPFAM" id="SSF103111">
    <property type="entry name" value="Activator of Hsp90 ATPase, Aha1"/>
    <property type="match status" value="1"/>
</dbReference>
<dbReference type="EMBL" id="HBFA01005058">
    <property type="protein sequence ID" value="CAD8652645.1"/>
    <property type="molecule type" value="Transcribed_RNA"/>
</dbReference>
<feature type="domain" description="Activator of Hsp90 ATPase AHSA1-like N-terminal" evidence="3">
    <location>
        <begin position="65"/>
        <end position="192"/>
    </location>
</feature>
<sequence length="256" mass="28344">MPVDYSKWDNLDLSDDDEAPPPPPKKKIEETKAVKSAAAPKLDAPQAAAGSSWNLNSWHFEESKYDKWGEDRLRELLNKQSMDAIIQHDGLELDFHFALSLTKIEGEAWTHVKKGKKSTGYNYEMEITWMGTVQGGSQRQQCQGKVEYELTVDDDEPSVVISCEPSYPFSKQMKECVTGFINKQCAVMVKELALKGGGSGDGWKLDAKASNVQVGQYQKYTDGVDGTAKAAELAAQISKTGDGSKQKKLHTDVKTF</sequence>
<feature type="region of interest" description="Disordered" evidence="2">
    <location>
        <begin position="1"/>
        <end position="48"/>
    </location>
</feature>
<evidence type="ECO:0000313" key="4">
    <source>
        <dbReference type="EMBL" id="CAD8652645.1"/>
    </source>
</evidence>
<organism evidence="4">
    <name type="scientific">Pyramimonas obovata</name>
    <dbReference type="NCBI Taxonomy" id="1411642"/>
    <lineage>
        <taxon>Eukaryota</taxon>
        <taxon>Viridiplantae</taxon>
        <taxon>Chlorophyta</taxon>
        <taxon>Pyramimonadophyceae</taxon>
        <taxon>Pyramimonadales</taxon>
        <taxon>Pyramimonadaceae</taxon>
        <taxon>Pyramimonas</taxon>
        <taxon>Pyramimonas incertae sedis</taxon>
    </lineage>
</organism>
<dbReference type="InterPro" id="IPR036338">
    <property type="entry name" value="Aha1"/>
</dbReference>
<dbReference type="PANTHER" id="PTHR13009">
    <property type="entry name" value="HEAT SHOCK PROTEIN 90 HSP90 CO-CHAPERONE AHA-1"/>
    <property type="match status" value="1"/>
</dbReference>
<comment type="similarity">
    <text evidence="1">Belongs to the AHA1 family.</text>
</comment>
<protein>
    <recommendedName>
        <fullName evidence="3">Activator of Hsp90 ATPase AHSA1-like N-terminal domain-containing protein</fullName>
    </recommendedName>
</protein>
<dbReference type="Pfam" id="PF09229">
    <property type="entry name" value="Aha1_N"/>
    <property type="match status" value="1"/>
</dbReference>